<dbReference type="AlphaFoldDB" id="A0A5J5BAA1"/>
<gene>
    <name evidence="3" type="ORF">F0562_028332</name>
</gene>
<evidence type="ECO:0000256" key="1">
    <source>
        <dbReference type="SAM" id="MobiDB-lite"/>
    </source>
</evidence>
<evidence type="ECO:0000313" key="4">
    <source>
        <dbReference type="Proteomes" id="UP000325577"/>
    </source>
</evidence>
<feature type="compositionally biased region" description="Basic and acidic residues" evidence="1">
    <location>
        <begin position="255"/>
        <end position="267"/>
    </location>
</feature>
<evidence type="ECO:0000313" key="3">
    <source>
        <dbReference type="EMBL" id="KAA8538687.1"/>
    </source>
</evidence>
<accession>A0A5J5BAA1</accession>
<reference evidence="3 4" key="1">
    <citation type="submission" date="2019-09" db="EMBL/GenBank/DDBJ databases">
        <title>A chromosome-level genome assembly of the Chinese tupelo Nyssa sinensis.</title>
        <authorList>
            <person name="Yang X."/>
            <person name="Kang M."/>
            <person name="Yang Y."/>
            <person name="Xiong H."/>
            <person name="Wang M."/>
            <person name="Zhang Z."/>
            <person name="Wang Z."/>
            <person name="Wu H."/>
            <person name="Ma T."/>
            <person name="Liu J."/>
            <person name="Xi Z."/>
        </authorList>
    </citation>
    <scope>NUCLEOTIDE SEQUENCE [LARGE SCALE GENOMIC DNA]</scope>
    <source>
        <strain evidence="3">J267</strain>
        <tissue evidence="3">Leaf</tissue>
    </source>
</reference>
<dbReference type="EMBL" id="CM018038">
    <property type="protein sequence ID" value="KAA8538687.1"/>
    <property type="molecule type" value="Genomic_DNA"/>
</dbReference>
<dbReference type="OrthoDB" id="2013098at2759"/>
<dbReference type="Proteomes" id="UP000325577">
    <property type="component" value="Linkage Group LG15"/>
</dbReference>
<organism evidence="3 4">
    <name type="scientific">Nyssa sinensis</name>
    <dbReference type="NCBI Taxonomy" id="561372"/>
    <lineage>
        <taxon>Eukaryota</taxon>
        <taxon>Viridiplantae</taxon>
        <taxon>Streptophyta</taxon>
        <taxon>Embryophyta</taxon>
        <taxon>Tracheophyta</taxon>
        <taxon>Spermatophyta</taxon>
        <taxon>Magnoliopsida</taxon>
        <taxon>eudicotyledons</taxon>
        <taxon>Gunneridae</taxon>
        <taxon>Pentapetalae</taxon>
        <taxon>asterids</taxon>
        <taxon>Cornales</taxon>
        <taxon>Nyssaceae</taxon>
        <taxon>Nyssa</taxon>
    </lineage>
</organism>
<keyword evidence="4" id="KW-1185">Reference proteome</keyword>
<evidence type="ECO:0000259" key="2">
    <source>
        <dbReference type="Pfam" id="PF22936"/>
    </source>
</evidence>
<protein>
    <recommendedName>
        <fullName evidence="2">Retrovirus-related Pol polyprotein from transposon TNT 1-94-like beta-barrel domain-containing protein</fullName>
    </recommendedName>
</protein>
<dbReference type="PANTHER" id="PTHR35317:SF27">
    <property type="entry name" value="RETROVIRUS-RELATED POL POLYPROTEIN FROM TRANSPOSON TNT 1-94"/>
    <property type="match status" value="1"/>
</dbReference>
<proteinExistence type="predicted"/>
<sequence>MKEGEIVSNYFARTLTIANKMHFHGETMTDVTVIEKILRSMISKFDYVVCSIEESKDLDTMSIDELQSSLLYECPKKGKEKESQAHYAETTEPLLLMAYVDVTEMVGQKKESRGYFSELDTLEVDNYTKELLLMAHVKKAPDETAWFLDSGCNNHMCGHKEFFSELDESFRKFVKLGDNSRIGVMGKGNIHLQVNHVSQVITKDDSHAEAIQASLDWSDIDEDNNNNIQDEAIDNNSSGTGHEEGSGSISADNHGGFHEENLEHQTAEGHTTA</sequence>
<dbReference type="PANTHER" id="PTHR35317">
    <property type="entry name" value="OS04G0629600 PROTEIN"/>
    <property type="match status" value="1"/>
</dbReference>
<dbReference type="Pfam" id="PF14223">
    <property type="entry name" value="Retrotran_gag_2"/>
    <property type="match status" value="1"/>
</dbReference>
<dbReference type="InterPro" id="IPR054722">
    <property type="entry name" value="PolX-like_BBD"/>
</dbReference>
<feature type="compositionally biased region" description="Low complexity" evidence="1">
    <location>
        <begin position="225"/>
        <end position="250"/>
    </location>
</feature>
<name>A0A5J5BAA1_9ASTE</name>
<feature type="domain" description="Retrovirus-related Pol polyprotein from transposon TNT 1-94-like beta-barrel" evidence="2">
    <location>
        <begin position="146"/>
        <end position="202"/>
    </location>
</feature>
<feature type="region of interest" description="Disordered" evidence="1">
    <location>
        <begin position="216"/>
        <end position="273"/>
    </location>
</feature>
<dbReference type="Pfam" id="PF22936">
    <property type="entry name" value="Pol_BBD"/>
    <property type="match status" value="1"/>
</dbReference>